<dbReference type="AlphaFoldDB" id="A0A8S1XI56"/>
<keyword evidence="2" id="KW-1185">Reference proteome</keyword>
<evidence type="ECO:0000313" key="1">
    <source>
        <dbReference type="EMBL" id="CAD8200803.1"/>
    </source>
</evidence>
<accession>A0A8S1XI56</accession>
<protein>
    <submittedName>
        <fullName evidence="1">Uncharacterized protein</fullName>
    </submittedName>
</protein>
<organism evidence="1 2">
    <name type="scientific">Paramecium octaurelia</name>
    <dbReference type="NCBI Taxonomy" id="43137"/>
    <lineage>
        <taxon>Eukaryota</taxon>
        <taxon>Sar</taxon>
        <taxon>Alveolata</taxon>
        <taxon>Ciliophora</taxon>
        <taxon>Intramacronucleata</taxon>
        <taxon>Oligohymenophorea</taxon>
        <taxon>Peniculida</taxon>
        <taxon>Parameciidae</taxon>
        <taxon>Paramecium</taxon>
    </lineage>
</organism>
<gene>
    <name evidence="1" type="ORF">POCTA_138.1.T1220208</name>
</gene>
<comment type="caution">
    <text evidence="1">The sequence shown here is derived from an EMBL/GenBank/DDBJ whole genome shotgun (WGS) entry which is preliminary data.</text>
</comment>
<reference evidence="1" key="1">
    <citation type="submission" date="2021-01" db="EMBL/GenBank/DDBJ databases">
        <authorList>
            <consortium name="Genoscope - CEA"/>
            <person name="William W."/>
        </authorList>
    </citation>
    <scope>NUCLEOTIDE SEQUENCE</scope>
</reference>
<dbReference type="Proteomes" id="UP000683925">
    <property type="component" value="Unassembled WGS sequence"/>
</dbReference>
<evidence type="ECO:0000313" key="2">
    <source>
        <dbReference type="Proteomes" id="UP000683925"/>
    </source>
</evidence>
<proteinExistence type="predicted"/>
<name>A0A8S1XI56_PAROT</name>
<dbReference type="EMBL" id="CAJJDP010000122">
    <property type="protein sequence ID" value="CAD8200803.1"/>
    <property type="molecule type" value="Genomic_DNA"/>
</dbReference>
<sequence>MIVDVIVVQYQLTILSINSSRLHQDNYNKTNIDRKSLM</sequence>